<name>X1PMR7_9ZZZZ</name>
<protein>
    <submittedName>
        <fullName evidence="1">Uncharacterized protein</fullName>
    </submittedName>
</protein>
<reference evidence="1" key="1">
    <citation type="journal article" date="2014" name="Front. Microbiol.">
        <title>High frequency of phylogenetically diverse reductive dehalogenase-homologous genes in deep subseafloor sedimentary metagenomes.</title>
        <authorList>
            <person name="Kawai M."/>
            <person name="Futagami T."/>
            <person name="Toyoda A."/>
            <person name="Takaki Y."/>
            <person name="Nishi S."/>
            <person name="Hori S."/>
            <person name="Arai W."/>
            <person name="Tsubouchi T."/>
            <person name="Morono Y."/>
            <person name="Uchiyama I."/>
            <person name="Ito T."/>
            <person name="Fujiyama A."/>
            <person name="Inagaki F."/>
            <person name="Takami H."/>
        </authorList>
    </citation>
    <scope>NUCLEOTIDE SEQUENCE</scope>
    <source>
        <strain evidence="1">Expedition CK06-06</strain>
    </source>
</reference>
<comment type="caution">
    <text evidence="1">The sequence shown here is derived from an EMBL/GenBank/DDBJ whole genome shotgun (WGS) entry which is preliminary data.</text>
</comment>
<evidence type="ECO:0000313" key="1">
    <source>
        <dbReference type="EMBL" id="GAI43821.1"/>
    </source>
</evidence>
<accession>X1PMR7</accession>
<proteinExistence type="predicted"/>
<sequence>MPFEVIARCPVHEKNVYIRVEAANAIAAIEKVVGMTIDCPWGPVDTAAHKFTILREYVGDVAPLPWMPSAIVSSAPGHTPLTPVPPTPIETLYYMDSDLQERQIKKAKWWTK</sequence>
<organism evidence="1">
    <name type="scientific">marine sediment metagenome</name>
    <dbReference type="NCBI Taxonomy" id="412755"/>
    <lineage>
        <taxon>unclassified sequences</taxon>
        <taxon>metagenomes</taxon>
        <taxon>ecological metagenomes</taxon>
    </lineage>
</organism>
<dbReference type="AlphaFoldDB" id="X1PMR7"/>
<dbReference type="EMBL" id="BARV01029341">
    <property type="protein sequence ID" value="GAI43821.1"/>
    <property type="molecule type" value="Genomic_DNA"/>
</dbReference>
<gene>
    <name evidence="1" type="ORF">S06H3_46801</name>
</gene>